<protein>
    <recommendedName>
        <fullName evidence="1">RNase H type-1 domain-containing protein</fullName>
    </recommendedName>
</protein>
<dbReference type="Pfam" id="PF13456">
    <property type="entry name" value="RVT_3"/>
    <property type="match status" value="1"/>
</dbReference>
<feature type="domain" description="RNase H type-1" evidence="1">
    <location>
        <begin position="11"/>
        <end position="94"/>
    </location>
</feature>
<accession>A0AAW0LGD2</accession>
<evidence type="ECO:0000313" key="2">
    <source>
        <dbReference type="EMBL" id="KAK7850066.1"/>
    </source>
</evidence>
<evidence type="ECO:0000313" key="3">
    <source>
        <dbReference type="Proteomes" id="UP000237347"/>
    </source>
</evidence>
<comment type="caution">
    <text evidence="2">The sequence shown here is derived from an EMBL/GenBank/DDBJ whole genome shotgun (WGS) entry which is preliminary data.</text>
</comment>
<dbReference type="AlphaFoldDB" id="A0AAW0LGD2"/>
<dbReference type="EMBL" id="PKMF04000105">
    <property type="protein sequence ID" value="KAK7850066.1"/>
    <property type="molecule type" value="Genomic_DNA"/>
</dbReference>
<gene>
    <name evidence="2" type="ORF">CFP56_001615</name>
</gene>
<name>A0AAW0LGD2_QUESU</name>
<reference evidence="2 3" key="1">
    <citation type="journal article" date="2018" name="Sci. Data">
        <title>The draft genome sequence of cork oak.</title>
        <authorList>
            <person name="Ramos A.M."/>
            <person name="Usie A."/>
            <person name="Barbosa P."/>
            <person name="Barros P.M."/>
            <person name="Capote T."/>
            <person name="Chaves I."/>
            <person name="Simoes F."/>
            <person name="Abreu I."/>
            <person name="Carrasquinho I."/>
            <person name="Faro C."/>
            <person name="Guimaraes J.B."/>
            <person name="Mendonca D."/>
            <person name="Nobrega F."/>
            <person name="Rodrigues L."/>
            <person name="Saibo N.J.M."/>
            <person name="Varela M.C."/>
            <person name="Egas C."/>
            <person name="Matos J."/>
            <person name="Miguel C.M."/>
            <person name="Oliveira M.M."/>
            <person name="Ricardo C.P."/>
            <person name="Goncalves S."/>
        </authorList>
    </citation>
    <scope>NUCLEOTIDE SEQUENCE [LARGE SCALE GENOMIC DNA]</scope>
    <source>
        <strain evidence="3">cv. HL8</strain>
    </source>
</reference>
<organism evidence="2 3">
    <name type="scientific">Quercus suber</name>
    <name type="common">Cork oak</name>
    <dbReference type="NCBI Taxonomy" id="58331"/>
    <lineage>
        <taxon>Eukaryota</taxon>
        <taxon>Viridiplantae</taxon>
        <taxon>Streptophyta</taxon>
        <taxon>Embryophyta</taxon>
        <taxon>Tracheophyta</taxon>
        <taxon>Spermatophyta</taxon>
        <taxon>Magnoliopsida</taxon>
        <taxon>eudicotyledons</taxon>
        <taxon>Gunneridae</taxon>
        <taxon>Pentapetalae</taxon>
        <taxon>rosids</taxon>
        <taxon>fabids</taxon>
        <taxon>Fagales</taxon>
        <taxon>Fagaceae</taxon>
        <taxon>Quercus</taxon>
    </lineage>
</organism>
<dbReference type="Proteomes" id="UP000237347">
    <property type="component" value="Unassembled WGS sequence"/>
</dbReference>
<dbReference type="GO" id="GO:0003676">
    <property type="term" value="F:nucleic acid binding"/>
    <property type="evidence" value="ECO:0007669"/>
    <property type="project" value="InterPro"/>
</dbReference>
<dbReference type="GO" id="GO:0004523">
    <property type="term" value="F:RNA-DNA hybrid ribonuclease activity"/>
    <property type="evidence" value="ECO:0007669"/>
    <property type="project" value="InterPro"/>
</dbReference>
<evidence type="ECO:0000259" key="1">
    <source>
        <dbReference type="Pfam" id="PF13456"/>
    </source>
</evidence>
<sequence length="120" mass="12960">MLLFFLLNKHGVGVAIRDEIRLVVGALSKNLNLPLGPMEVEAKDFEEGVLLVRDIGIHEIILEGDSFVVSNAIAGRMPSPSSIASVVHGIISYKNAVASIKESCYFFFSTDMWGGCCDTG</sequence>
<proteinExistence type="predicted"/>
<dbReference type="InterPro" id="IPR002156">
    <property type="entry name" value="RNaseH_domain"/>
</dbReference>
<keyword evidence="3" id="KW-1185">Reference proteome</keyword>